<feature type="signal peptide" evidence="12">
    <location>
        <begin position="1"/>
        <end position="23"/>
    </location>
</feature>
<dbReference type="PROSITE" id="PS51471">
    <property type="entry name" value="FE2OG_OXY"/>
    <property type="match status" value="1"/>
</dbReference>
<keyword evidence="4" id="KW-0812">Transmembrane</keyword>
<evidence type="ECO:0000256" key="2">
    <source>
        <dbReference type="ARBA" id="ARBA00004167"/>
    </source>
</evidence>
<dbReference type="Proteomes" id="UP001153069">
    <property type="component" value="Unassembled WGS sequence"/>
</dbReference>
<evidence type="ECO:0000313" key="15">
    <source>
        <dbReference type="EMBL" id="CAB9509401.1"/>
    </source>
</evidence>
<dbReference type="GO" id="GO:0016020">
    <property type="term" value="C:membrane"/>
    <property type="evidence" value="ECO:0007669"/>
    <property type="project" value="UniProtKB-SubCell"/>
</dbReference>
<gene>
    <name evidence="15" type="ORF">SEMRO_388_G132380.1</name>
</gene>
<protein>
    <submittedName>
        <fullName evidence="15">Prolyl 4-hydroxylase subunit alpha-2</fullName>
    </submittedName>
</protein>
<dbReference type="PROSITE" id="PS51670">
    <property type="entry name" value="SHKT"/>
    <property type="match status" value="2"/>
</dbReference>
<dbReference type="Pfam" id="PF01549">
    <property type="entry name" value="ShK"/>
    <property type="match status" value="2"/>
</dbReference>
<dbReference type="GO" id="GO:0031418">
    <property type="term" value="F:L-ascorbic acid binding"/>
    <property type="evidence" value="ECO:0007669"/>
    <property type="project" value="InterPro"/>
</dbReference>
<comment type="cofactor">
    <cofactor evidence="1">
        <name>L-ascorbate</name>
        <dbReference type="ChEBI" id="CHEBI:38290"/>
    </cofactor>
</comment>
<dbReference type="InterPro" id="IPR003582">
    <property type="entry name" value="ShKT_dom"/>
</dbReference>
<keyword evidence="12" id="KW-0732">Signal</keyword>
<dbReference type="PANTHER" id="PTHR10869:SF235">
    <property type="entry name" value="PROCOLLAGEN-PROLINE 4-DIOXYGENASE"/>
    <property type="match status" value="1"/>
</dbReference>
<evidence type="ECO:0000256" key="3">
    <source>
        <dbReference type="ARBA" id="ARBA00004308"/>
    </source>
</evidence>
<dbReference type="InterPro" id="IPR005123">
    <property type="entry name" value="Oxoglu/Fe-dep_dioxygenase_dom"/>
</dbReference>
<dbReference type="GO" id="GO:0004656">
    <property type="term" value="F:procollagen-proline 4-dioxygenase activity"/>
    <property type="evidence" value="ECO:0007669"/>
    <property type="project" value="TreeGrafter"/>
</dbReference>
<accession>A0A9N8DYY8</accession>
<keyword evidence="10" id="KW-0472">Membrane</keyword>
<feature type="region of interest" description="Disordered" evidence="11">
    <location>
        <begin position="22"/>
        <end position="42"/>
    </location>
</feature>
<evidence type="ECO:0000256" key="11">
    <source>
        <dbReference type="SAM" id="MobiDB-lite"/>
    </source>
</evidence>
<name>A0A9N8DYY8_9STRA</name>
<evidence type="ECO:0000256" key="10">
    <source>
        <dbReference type="ARBA" id="ARBA00023136"/>
    </source>
</evidence>
<sequence>MTKLSFLFVASIILASSSCLASAGSVSDDPPRSTGDGNEGDLKTCLNPNDDGTCLNPEEASSQANLSSNDGSSMTNMCLDDRDDCEEKAARGECKTKPVYMLAHCKLSCNACPANLKFFDNEYGEPQEISGDNAADIEKLVQEADVYMTTKIRTKTMYHSVKDKCFNRDKLCSKWATEGECQKNHLWMQVNCAPACQTCEKLDHRIRCPVNERAPKAFEAGDIDEMFENIMTHPHYKQYKPVALSQPAEAQTGLVPIFKDPSEEGKNFPWVVALENFLTEEECDRLIYLGGIVGYKQSYEAEGVNFDGTYKAKASDSRNSFNAWCWEKQCYEDKITQQILAKIGNVTNVPEKNSEFFQILRYEEGGLYKLHSDYIPTDLHRAQGVRALTMLIYLNDAEYNSGGETYFPVMDLTIRPKKGAAILFPNVHSSNPDSQDRRTAHAAFTVKNGVKYAANLWIHQRDFKTPFFDRCN</sequence>
<evidence type="ECO:0000259" key="14">
    <source>
        <dbReference type="PROSITE" id="PS51670"/>
    </source>
</evidence>
<dbReference type="AlphaFoldDB" id="A0A9N8DYY8"/>
<evidence type="ECO:0000256" key="1">
    <source>
        <dbReference type="ARBA" id="ARBA00001961"/>
    </source>
</evidence>
<dbReference type="GO" id="GO:0005783">
    <property type="term" value="C:endoplasmic reticulum"/>
    <property type="evidence" value="ECO:0007669"/>
    <property type="project" value="TreeGrafter"/>
</dbReference>
<dbReference type="InterPro" id="IPR045054">
    <property type="entry name" value="P4HA-like"/>
</dbReference>
<evidence type="ECO:0000256" key="5">
    <source>
        <dbReference type="ARBA" id="ARBA00022723"/>
    </source>
</evidence>
<evidence type="ECO:0000256" key="8">
    <source>
        <dbReference type="ARBA" id="ARBA00023002"/>
    </source>
</evidence>
<comment type="caution">
    <text evidence="15">The sequence shown here is derived from an EMBL/GenBank/DDBJ whole genome shotgun (WGS) entry which is preliminary data.</text>
</comment>
<keyword evidence="7" id="KW-1133">Transmembrane helix</keyword>
<evidence type="ECO:0000256" key="12">
    <source>
        <dbReference type="SAM" id="SignalP"/>
    </source>
</evidence>
<dbReference type="EMBL" id="CAICTM010000387">
    <property type="protein sequence ID" value="CAB9509401.1"/>
    <property type="molecule type" value="Genomic_DNA"/>
</dbReference>
<dbReference type="Pfam" id="PF13640">
    <property type="entry name" value="2OG-FeII_Oxy_3"/>
    <property type="match status" value="1"/>
</dbReference>
<keyword evidence="6" id="KW-0223">Dioxygenase</keyword>
<dbReference type="InterPro" id="IPR044862">
    <property type="entry name" value="Pro_4_hyd_alph_FE2OG_OXY"/>
</dbReference>
<feature type="domain" description="Fe2OG dioxygenase" evidence="13">
    <location>
        <begin position="353"/>
        <end position="460"/>
    </location>
</feature>
<keyword evidence="16" id="KW-1185">Reference proteome</keyword>
<feature type="domain" description="ShKT" evidence="14">
    <location>
        <begin position="78"/>
        <end position="112"/>
    </location>
</feature>
<dbReference type="PANTHER" id="PTHR10869">
    <property type="entry name" value="PROLYL 4-HYDROXYLASE ALPHA SUBUNIT"/>
    <property type="match status" value="1"/>
</dbReference>
<keyword evidence="5" id="KW-0479">Metal-binding</keyword>
<dbReference type="OrthoDB" id="10259408at2759"/>
<dbReference type="InterPro" id="IPR006620">
    <property type="entry name" value="Pro_4_hyd_alph"/>
</dbReference>
<keyword evidence="9" id="KW-0408">Iron</keyword>
<dbReference type="SMART" id="SM00254">
    <property type="entry name" value="ShKT"/>
    <property type="match status" value="2"/>
</dbReference>
<feature type="domain" description="ShKT" evidence="14">
    <location>
        <begin position="165"/>
        <end position="199"/>
    </location>
</feature>
<evidence type="ECO:0000313" key="16">
    <source>
        <dbReference type="Proteomes" id="UP001153069"/>
    </source>
</evidence>
<keyword evidence="8" id="KW-0560">Oxidoreductase</keyword>
<proteinExistence type="predicted"/>
<evidence type="ECO:0000256" key="6">
    <source>
        <dbReference type="ARBA" id="ARBA00022964"/>
    </source>
</evidence>
<evidence type="ECO:0000256" key="4">
    <source>
        <dbReference type="ARBA" id="ARBA00022692"/>
    </source>
</evidence>
<dbReference type="SMART" id="SM00702">
    <property type="entry name" value="P4Hc"/>
    <property type="match status" value="1"/>
</dbReference>
<evidence type="ECO:0000259" key="13">
    <source>
        <dbReference type="PROSITE" id="PS51471"/>
    </source>
</evidence>
<dbReference type="PROSITE" id="PS51257">
    <property type="entry name" value="PROKAR_LIPOPROTEIN"/>
    <property type="match status" value="1"/>
</dbReference>
<evidence type="ECO:0000256" key="7">
    <source>
        <dbReference type="ARBA" id="ARBA00022989"/>
    </source>
</evidence>
<comment type="subcellular location">
    <subcellularLocation>
        <location evidence="3">Endomembrane system</location>
    </subcellularLocation>
    <subcellularLocation>
        <location evidence="2">Membrane</location>
        <topology evidence="2">Single-pass membrane protein</topology>
    </subcellularLocation>
</comment>
<dbReference type="GO" id="GO:0005506">
    <property type="term" value="F:iron ion binding"/>
    <property type="evidence" value="ECO:0007669"/>
    <property type="project" value="InterPro"/>
</dbReference>
<reference evidence="15" key="1">
    <citation type="submission" date="2020-06" db="EMBL/GenBank/DDBJ databases">
        <authorList>
            <consortium name="Plant Systems Biology data submission"/>
        </authorList>
    </citation>
    <scope>NUCLEOTIDE SEQUENCE</scope>
    <source>
        <strain evidence="15">D6</strain>
    </source>
</reference>
<feature type="chain" id="PRO_5040207069" evidence="12">
    <location>
        <begin position="24"/>
        <end position="472"/>
    </location>
</feature>
<dbReference type="Gene3D" id="2.60.120.620">
    <property type="entry name" value="q2cbj1_9rhob like domain"/>
    <property type="match status" value="1"/>
</dbReference>
<organism evidence="15 16">
    <name type="scientific">Seminavis robusta</name>
    <dbReference type="NCBI Taxonomy" id="568900"/>
    <lineage>
        <taxon>Eukaryota</taxon>
        <taxon>Sar</taxon>
        <taxon>Stramenopiles</taxon>
        <taxon>Ochrophyta</taxon>
        <taxon>Bacillariophyta</taxon>
        <taxon>Bacillariophyceae</taxon>
        <taxon>Bacillariophycidae</taxon>
        <taxon>Naviculales</taxon>
        <taxon>Naviculaceae</taxon>
        <taxon>Seminavis</taxon>
    </lineage>
</organism>
<evidence type="ECO:0000256" key="9">
    <source>
        <dbReference type="ARBA" id="ARBA00023004"/>
    </source>
</evidence>